<dbReference type="AlphaFoldDB" id="A0A6G0XHH9"/>
<accession>A0A6G0XHH9</accession>
<protein>
    <submittedName>
        <fullName evidence="1">Uncharacterized protein</fullName>
    </submittedName>
</protein>
<comment type="caution">
    <text evidence="1">The sequence shown here is derived from an EMBL/GenBank/DDBJ whole genome shotgun (WGS) entry which is preliminary data.</text>
</comment>
<dbReference type="EMBL" id="VJMJ01000063">
    <property type="protein sequence ID" value="KAF0739599.1"/>
    <property type="molecule type" value="Genomic_DNA"/>
</dbReference>
<organism evidence="1 2">
    <name type="scientific">Aphanomyces euteiches</name>
    <dbReference type="NCBI Taxonomy" id="100861"/>
    <lineage>
        <taxon>Eukaryota</taxon>
        <taxon>Sar</taxon>
        <taxon>Stramenopiles</taxon>
        <taxon>Oomycota</taxon>
        <taxon>Saprolegniomycetes</taxon>
        <taxon>Saprolegniales</taxon>
        <taxon>Verrucalvaceae</taxon>
        <taxon>Aphanomyces</taxon>
    </lineage>
</organism>
<dbReference type="VEuPathDB" id="FungiDB:AeMF1_013322"/>
<name>A0A6G0XHH9_9STRA</name>
<keyword evidence="2" id="KW-1185">Reference proteome</keyword>
<proteinExistence type="predicted"/>
<gene>
    <name evidence="1" type="ORF">Ae201684_004777</name>
</gene>
<evidence type="ECO:0000313" key="1">
    <source>
        <dbReference type="EMBL" id="KAF0739599.1"/>
    </source>
</evidence>
<reference evidence="1 2" key="1">
    <citation type="submission" date="2019-07" db="EMBL/GenBank/DDBJ databases">
        <title>Genomics analysis of Aphanomyces spp. identifies a new class of oomycete effector associated with host adaptation.</title>
        <authorList>
            <person name="Gaulin E."/>
        </authorList>
    </citation>
    <scope>NUCLEOTIDE SEQUENCE [LARGE SCALE GENOMIC DNA]</scope>
    <source>
        <strain evidence="1 2">ATCC 201684</strain>
    </source>
</reference>
<dbReference type="Proteomes" id="UP000481153">
    <property type="component" value="Unassembled WGS sequence"/>
</dbReference>
<sequence length="329" mass="35762">MKVWEVSLYTGYNTTASQNEVLMRQLIDKIDGLPLGSRQSIDVPLEQIPFTLSLGKTTLFLQSVPKTNQKVDVVSGRYSLMVGKSFSMGYPIFDPLESLVMLIKIDNKVSGYKALRVLKAVNANDTHQALVDVTKLYSSLVGHVKHQMCVMYFDTGANKCGSVILPPAVAATLVADASKSSTVPSCEHPQIERMVYSILEIGKPTNYCASDPTAIADLLVFENWNVVSQIPSVTDQYIYTASNLAPTGFSLLATGTGFLDASPNATAVMLPLVLMTNRQPIGVLSRVDYIIQSQLGILVASRTASVLVYLALLIKFSWTKSSKLSPRSG</sequence>
<evidence type="ECO:0000313" key="2">
    <source>
        <dbReference type="Proteomes" id="UP000481153"/>
    </source>
</evidence>